<proteinExistence type="predicted"/>
<keyword evidence="1" id="KW-0812">Transmembrane</keyword>
<keyword evidence="1" id="KW-1133">Transmembrane helix</keyword>
<reference evidence="3" key="1">
    <citation type="journal article" date="2019" name="Int. J. Syst. Evol. Microbiol.">
        <title>The Global Catalogue of Microorganisms (GCM) 10K type strain sequencing project: providing services to taxonomists for standard genome sequencing and annotation.</title>
        <authorList>
            <consortium name="The Broad Institute Genomics Platform"/>
            <consortium name="The Broad Institute Genome Sequencing Center for Infectious Disease"/>
            <person name="Wu L."/>
            <person name="Ma J."/>
        </authorList>
    </citation>
    <scope>NUCLEOTIDE SEQUENCE [LARGE SCALE GENOMIC DNA]</scope>
    <source>
        <strain evidence="3">CCUG 63830</strain>
    </source>
</reference>
<gene>
    <name evidence="2" type="ORF">ACFP90_27790</name>
</gene>
<accession>A0ABW1ZV24</accession>
<organism evidence="2 3">
    <name type="scientific">Deinococcus multiflagellatus</name>
    <dbReference type="NCBI Taxonomy" id="1656887"/>
    <lineage>
        <taxon>Bacteria</taxon>
        <taxon>Thermotogati</taxon>
        <taxon>Deinococcota</taxon>
        <taxon>Deinococci</taxon>
        <taxon>Deinococcales</taxon>
        <taxon>Deinococcaceae</taxon>
        <taxon>Deinococcus</taxon>
    </lineage>
</organism>
<keyword evidence="1" id="KW-0472">Membrane</keyword>
<evidence type="ECO:0000313" key="3">
    <source>
        <dbReference type="Proteomes" id="UP001596317"/>
    </source>
</evidence>
<dbReference type="RefSeq" id="WP_224609949.1">
    <property type="nucleotide sequence ID" value="NZ_JAIQXV010000012.1"/>
</dbReference>
<protein>
    <submittedName>
        <fullName evidence="2">Uncharacterized protein</fullName>
    </submittedName>
</protein>
<name>A0ABW1ZV24_9DEIO</name>
<keyword evidence="3" id="KW-1185">Reference proteome</keyword>
<feature type="transmembrane region" description="Helical" evidence="1">
    <location>
        <begin position="65"/>
        <end position="85"/>
    </location>
</feature>
<dbReference type="Proteomes" id="UP001596317">
    <property type="component" value="Unassembled WGS sequence"/>
</dbReference>
<evidence type="ECO:0000256" key="1">
    <source>
        <dbReference type="SAM" id="Phobius"/>
    </source>
</evidence>
<comment type="caution">
    <text evidence="2">The sequence shown here is derived from an EMBL/GenBank/DDBJ whole genome shotgun (WGS) entry which is preliminary data.</text>
</comment>
<sequence>MTPAHEALIVQLVFLVATAVSGVLLGRCLPSAWTFDVGVAMLGIVTWNVLVWAELGARLPEPASVLRGRATNTFLLSLVLGLVFLS</sequence>
<feature type="transmembrane region" description="Helical" evidence="1">
    <location>
        <begin position="32"/>
        <end position="53"/>
    </location>
</feature>
<evidence type="ECO:0000313" key="2">
    <source>
        <dbReference type="EMBL" id="MFC6663799.1"/>
    </source>
</evidence>
<dbReference type="EMBL" id="JBHSWB010000004">
    <property type="protein sequence ID" value="MFC6663799.1"/>
    <property type="molecule type" value="Genomic_DNA"/>
</dbReference>